<organism evidence="2 3">
    <name type="scientific">Anaerobacillus alkaliphilus</name>
    <dbReference type="NCBI Taxonomy" id="1548597"/>
    <lineage>
        <taxon>Bacteria</taxon>
        <taxon>Bacillati</taxon>
        <taxon>Bacillota</taxon>
        <taxon>Bacilli</taxon>
        <taxon>Bacillales</taxon>
        <taxon>Bacillaceae</taxon>
        <taxon>Anaerobacillus</taxon>
    </lineage>
</organism>
<proteinExistence type="predicted"/>
<comment type="caution">
    <text evidence="2">The sequence shown here is derived from an EMBL/GenBank/DDBJ whole genome shotgun (WGS) entry which is preliminary data.</text>
</comment>
<evidence type="ECO:0000313" key="3">
    <source>
        <dbReference type="Proteomes" id="UP000290649"/>
    </source>
</evidence>
<name>A0A4Q0VYE4_9BACI</name>
<dbReference type="Proteomes" id="UP000290649">
    <property type="component" value="Unassembled WGS sequence"/>
</dbReference>
<feature type="domain" description="DinB-like" evidence="1">
    <location>
        <begin position="14"/>
        <end position="149"/>
    </location>
</feature>
<accession>A0A4Q0VYE4</accession>
<sequence>MQESGIFKQASFYRSMTLMNVRHVTEEMADQQPGGFNNTIRWNVGHILSAQDAMLTSALGRESYLPESYAKLFAPGTKPSEWSNDEVPDLKTLYRALKDQEETLKEVLAGKLSEEAVKPFRLGEWIEMPTLGEIYNFSLFHEGMHISTIKHISSNLTK</sequence>
<dbReference type="AlphaFoldDB" id="A0A4Q0VYE4"/>
<dbReference type="SUPFAM" id="SSF109854">
    <property type="entry name" value="DinB/YfiT-like putative metalloenzymes"/>
    <property type="match status" value="1"/>
</dbReference>
<dbReference type="RefSeq" id="WP_129076933.1">
    <property type="nucleotide sequence ID" value="NZ_QOUX01000001.1"/>
</dbReference>
<gene>
    <name evidence="2" type="ORF">DS745_04135</name>
</gene>
<dbReference type="EMBL" id="QOUX01000001">
    <property type="protein sequence ID" value="RXJ04579.1"/>
    <property type="molecule type" value="Genomic_DNA"/>
</dbReference>
<reference evidence="2 3" key="1">
    <citation type="journal article" date="2019" name="Int. J. Syst. Evol. Microbiol.">
        <title>Anaerobacillus alkaliphilus sp. nov., a novel alkaliphilic and moderately halophilic bacterium.</title>
        <authorList>
            <person name="Borsodi A.K."/>
            <person name="Aszalos J.M."/>
            <person name="Bihari P."/>
            <person name="Nagy I."/>
            <person name="Schumann P."/>
            <person name="Sproer C."/>
            <person name="Kovacs A.L."/>
            <person name="Boka K."/>
            <person name="Dobosy P."/>
            <person name="Ovari M."/>
            <person name="Szili-Kovacs T."/>
            <person name="Toth E."/>
        </authorList>
    </citation>
    <scope>NUCLEOTIDE SEQUENCE [LARGE SCALE GENOMIC DNA]</scope>
    <source>
        <strain evidence="2 3">B16-10</strain>
    </source>
</reference>
<dbReference type="Pfam" id="PF12867">
    <property type="entry name" value="DinB_2"/>
    <property type="match status" value="1"/>
</dbReference>
<dbReference type="Gene3D" id="1.20.120.450">
    <property type="entry name" value="dinb family like domain"/>
    <property type="match status" value="1"/>
</dbReference>
<dbReference type="InterPro" id="IPR034660">
    <property type="entry name" value="DinB/YfiT-like"/>
</dbReference>
<dbReference type="InterPro" id="IPR024775">
    <property type="entry name" value="DinB-like"/>
</dbReference>
<evidence type="ECO:0000313" key="2">
    <source>
        <dbReference type="EMBL" id="RXJ04579.1"/>
    </source>
</evidence>
<dbReference type="OrthoDB" id="4295522at2"/>
<evidence type="ECO:0000259" key="1">
    <source>
        <dbReference type="Pfam" id="PF12867"/>
    </source>
</evidence>
<protein>
    <submittedName>
        <fullName evidence="2">DinB family protein</fullName>
    </submittedName>
</protein>
<keyword evidence="3" id="KW-1185">Reference proteome</keyword>